<dbReference type="AlphaFoldDB" id="A0A0W8FZR1"/>
<protein>
    <submittedName>
        <fullName evidence="1">Uncharacterized protein</fullName>
    </submittedName>
</protein>
<dbReference type="PROSITE" id="PS51257">
    <property type="entry name" value="PROKAR_LIPOPROTEIN"/>
    <property type="match status" value="1"/>
</dbReference>
<name>A0A0W8FZR1_9ZZZZ</name>
<comment type="caution">
    <text evidence="1">The sequence shown here is derived from an EMBL/GenBank/DDBJ whole genome shotgun (WGS) entry which is preliminary data.</text>
</comment>
<reference evidence="1" key="1">
    <citation type="journal article" date="2015" name="Proc. Natl. Acad. Sci. U.S.A.">
        <title>Networks of energetic and metabolic interactions define dynamics in microbial communities.</title>
        <authorList>
            <person name="Embree M."/>
            <person name="Liu J.K."/>
            <person name="Al-Bassam M.M."/>
            <person name="Zengler K."/>
        </authorList>
    </citation>
    <scope>NUCLEOTIDE SEQUENCE</scope>
</reference>
<evidence type="ECO:0000313" key="1">
    <source>
        <dbReference type="EMBL" id="KUG26265.1"/>
    </source>
</evidence>
<gene>
    <name evidence="1" type="ORF">ASZ90_003898</name>
</gene>
<organism evidence="1">
    <name type="scientific">hydrocarbon metagenome</name>
    <dbReference type="NCBI Taxonomy" id="938273"/>
    <lineage>
        <taxon>unclassified sequences</taxon>
        <taxon>metagenomes</taxon>
        <taxon>ecological metagenomes</taxon>
    </lineage>
</organism>
<dbReference type="EMBL" id="LNQE01000497">
    <property type="protein sequence ID" value="KUG26265.1"/>
    <property type="molecule type" value="Genomic_DNA"/>
</dbReference>
<proteinExistence type="predicted"/>
<accession>A0A0W8FZR1</accession>
<sequence length="108" mass="11952">MKRIFYFILSLAIVVIIISCSSDNDPQIRVKNNQLNKVNVNILTSGDTSISIEDIAVGQTTVYQTVPEGNIVVVNISQNESVSFLVERNSNYTIIFNPGQPPSYSLDD</sequence>